<proteinExistence type="predicted"/>
<accession>A0ABS7B1D9</accession>
<dbReference type="RefSeq" id="WP_220144288.1">
    <property type="nucleotide sequence ID" value="NZ_JAHXZI010000006.1"/>
</dbReference>
<sequence>MSTEIYRLTGRNRLMIADFLEGLDDGAWAAPTLCEGWTVRHLAAHFVQPMVIGFGRFLLTSLRHRGDTDRTVDHLTRRLARHSPDDLITLLRQHAPDEVNPPRVGPMGPFAETCVHLRDIARPLGLSADVPAGHWRILLDYLAGPRPAPALVPPGRLDGLRLAATGPGTGWTVGDGALITGPFEALGMAATGRAAALTDLSGPGVAVLAGRLRAR</sequence>
<dbReference type="InterPro" id="IPR017517">
    <property type="entry name" value="Maleyloyr_isom"/>
</dbReference>
<dbReference type="InterPro" id="IPR024344">
    <property type="entry name" value="MDMPI_metal-binding"/>
</dbReference>
<dbReference type="EMBL" id="JAHXZI010000006">
    <property type="protein sequence ID" value="MBW6434833.1"/>
    <property type="molecule type" value="Genomic_DNA"/>
</dbReference>
<dbReference type="Gene3D" id="1.20.120.450">
    <property type="entry name" value="dinb family like domain"/>
    <property type="match status" value="1"/>
</dbReference>
<keyword evidence="2" id="KW-0413">Isomerase</keyword>
<dbReference type="InterPro" id="IPR034660">
    <property type="entry name" value="DinB/YfiT-like"/>
</dbReference>
<dbReference type="Pfam" id="PF11716">
    <property type="entry name" value="MDMPI_N"/>
    <property type="match status" value="1"/>
</dbReference>
<evidence type="ECO:0000259" key="1">
    <source>
        <dbReference type="Pfam" id="PF11716"/>
    </source>
</evidence>
<keyword evidence="3" id="KW-1185">Reference proteome</keyword>
<reference evidence="2 3" key="1">
    <citation type="journal article" date="2013" name="Antonie Van Leeuwenhoek">
        <title>Actinoplanes hulinensis sp. nov., a novel actinomycete isolated from soybean root (Glycine max (L.) Merr).</title>
        <authorList>
            <person name="Shen Y."/>
            <person name="Liu C."/>
            <person name="Wang X."/>
            <person name="Zhao J."/>
            <person name="Jia F."/>
            <person name="Zhang Y."/>
            <person name="Wang L."/>
            <person name="Yang D."/>
            <person name="Xiang W."/>
        </authorList>
    </citation>
    <scope>NUCLEOTIDE SEQUENCE [LARGE SCALE GENOMIC DNA]</scope>
    <source>
        <strain evidence="2 3">NEAU-M9</strain>
    </source>
</reference>
<comment type="caution">
    <text evidence="2">The sequence shown here is derived from an EMBL/GenBank/DDBJ whole genome shotgun (WGS) entry which is preliminary data.</text>
</comment>
<dbReference type="SUPFAM" id="SSF109854">
    <property type="entry name" value="DinB/YfiT-like putative metalloenzymes"/>
    <property type="match status" value="1"/>
</dbReference>
<organism evidence="2 3">
    <name type="scientific">Actinoplanes hulinensis</name>
    <dbReference type="NCBI Taxonomy" id="1144547"/>
    <lineage>
        <taxon>Bacteria</taxon>
        <taxon>Bacillati</taxon>
        <taxon>Actinomycetota</taxon>
        <taxon>Actinomycetes</taxon>
        <taxon>Micromonosporales</taxon>
        <taxon>Micromonosporaceae</taxon>
        <taxon>Actinoplanes</taxon>
    </lineage>
</organism>
<dbReference type="Proteomes" id="UP001519863">
    <property type="component" value="Unassembled WGS sequence"/>
</dbReference>
<protein>
    <submittedName>
        <fullName evidence="2">Maleylpyruvate isomerase family mycothiol-dependent enzyme</fullName>
    </submittedName>
</protein>
<evidence type="ECO:0000313" key="3">
    <source>
        <dbReference type="Proteomes" id="UP001519863"/>
    </source>
</evidence>
<feature type="domain" description="Mycothiol-dependent maleylpyruvate isomerase metal-binding" evidence="1">
    <location>
        <begin position="16"/>
        <end position="96"/>
    </location>
</feature>
<evidence type="ECO:0000313" key="2">
    <source>
        <dbReference type="EMBL" id="MBW6434833.1"/>
    </source>
</evidence>
<name>A0ABS7B1D9_9ACTN</name>
<dbReference type="GO" id="GO:0016853">
    <property type="term" value="F:isomerase activity"/>
    <property type="evidence" value="ECO:0007669"/>
    <property type="project" value="UniProtKB-KW"/>
</dbReference>
<dbReference type="NCBIfam" id="TIGR03083">
    <property type="entry name" value="maleylpyruvate isomerase family mycothiol-dependent enzyme"/>
    <property type="match status" value="1"/>
</dbReference>
<gene>
    <name evidence="2" type="ORF">KZ829_13905</name>
</gene>